<dbReference type="InterPro" id="IPR024930">
    <property type="entry name" value="Skp_dom_sf"/>
</dbReference>
<feature type="region of interest" description="Disordered" evidence="1">
    <location>
        <begin position="164"/>
        <end position="210"/>
    </location>
</feature>
<organism evidence="2 3">
    <name type="scientific">Borreliella yangtzensis</name>
    <dbReference type="NCBI Taxonomy" id="683292"/>
    <lineage>
        <taxon>Bacteria</taxon>
        <taxon>Pseudomonadati</taxon>
        <taxon>Spirochaetota</taxon>
        <taxon>Spirochaetia</taxon>
        <taxon>Spirochaetales</taxon>
        <taxon>Borreliaceae</taxon>
        <taxon>Borreliella</taxon>
    </lineage>
</organism>
<name>A0ABR6PFZ1_9SPIR</name>
<sequence length="260" mass="30067">MNKKVIMFVICSIFALVISCKNYAISKDSKDLKNLKENFEEKVKGFLEIKKEELTEGLKSLGSEVSVKVQEKLMQADEPQDQVEEQIVQDVNNKNQVVEELEKKLEDLKKKIDRAGDKTTLGEYYGYEKELKELEKELEDKLKDKKEDKEKLKKKLKELEESLRKKKEERKQKLKEAQKKFQEYKQQVGSASGQSYGDQAKNQGKVGQEAWREASKLGLLDKNSSTDNDGTSDITKKVIEDALQKIEEEIKEIDNNLKLK</sequence>
<dbReference type="EMBL" id="JACHFG010000033">
    <property type="protein sequence ID" value="MBB6043646.1"/>
    <property type="molecule type" value="Genomic_DNA"/>
</dbReference>
<proteinExistence type="predicted"/>
<comment type="caution">
    <text evidence="2">The sequence shown here is derived from an EMBL/GenBank/DDBJ whole genome shotgun (WGS) entry which is preliminary data.</text>
</comment>
<evidence type="ECO:0000313" key="2">
    <source>
        <dbReference type="EMBL" id="MBB6043646.1"/>
    </source>
</evidence>
<reference evidence="2 3" key="1">
    <citation type="submission" date="2020-08" db="EMBL/GenBank/DDBJ databases">
        <title>Genomic Encyclopedia of Type Strains, Phase IV (KMG-IV): sequencing the most valuable type-strain genomes for metagenomic binning, comparative biology and taxonomic classification.</title>
        <authorList>
            <person name="Goeker M."/>
        </authorList>
    </citation>
    <scope>NUCLEOTIDE SEQUENCE [LARGE SCALE GENOMIC DNA]</scope>
    <source>
        <strain evidence="2 3">DSM 24625</strain>
    </source>
</reference>
<evidence type="ECO:0000313" key="3">
    <source>
        <dbReference type="Proteomes" id="UP000555838"/>
    </source>
</evidence>
<keyword evidence="3" id="KW-1185">Reference proteome</keyword>
<gene>
    <name evidence="2" type="ORF">HNP68_001268</name>
</gene>
<feature type="compositionally biased region" description="Polar residues" evidence="1">
    <location>
        <begin position="184"/>
        <end position="202"/>
    </location>
</feature>
<feature type="compositionally biased region" description="Basic and acidic residues" evidence="1">
    <location>
        <begin position="169"/>
        <end position="183"/>
    </location>
</feature>
<dbReference type="RefSeq" id="WP_183221534.1">
    <property type="nucleotide sequence ID" value="NZ_CP179669.1"/>
</dbReference>
<dbReference type="PROSITE" id="PS51257">
    <property type="entry name" value="PROKAR_LIPOPROTEIN"/>
    <property type="match status" value="1"/>
</dbReference>
<evidence type="ECO:0000256" key="1">
    <source>
        <dbReference type="SAM" id="MobiDB-lite"/>
    </source>
</evidence>
<accession>A0ABR6PFZ1</accession>
<dbReference type="SUPFAM" id="SSF111384">
    <property type="entry name" value="OmpH-like"/>
    <property type="match status" value="1"/>
</dbReference>
<dbReference type="Proteomes" id="UP000555838">
    <property type="component" value="Unassembled WGS sequence"/>
</dbReference>
<protein>
    <submittedName>
        <fullName evidence="2">HicB family RNase H-like nuclease/DNA-binding protein H-NS</fullName>
    </submittedName>
</protein>